<gene>
    <name evidence="1" type="ORF">EPA93_20380</name>
</gene>
<keyword evidence="2" id="KW-1185">Reference proteome</keyword>
<organism evidence="1 2">
    <name type="scientific">Ktedonosporobacter rubrisoli</name>
    <dbReference type="NCBI Taxonomy" id="2509675"/>
    <lineage>
        <taxon>Bacteria</taxon>
        <taxon>Bacillati</taxon>
        <taxon>Chloroflexota</taxon>
        <taxon>Ktedonobacteria</taxon>
        <taxon>Ktedonobacterales</taxon>
        <taxon>Ktedonosporobacteraceae</taxon>
        <taxon>Ktedonosporobacter</taxon>
    </lineage>
</organism>
<dbReference type="InterPro" id="IPR024078">
    <property type="entry name" value="LmbE-like_dom_sf"/>
</dbReference>
<dbReference type="KEGG" id="kbs:EPA93_20380"/>
<protein>
    <submittedName>
        <fullName evidence="1">PIG-L family deacetylase</fullName>
    </submittedName>
</protein>
<dbReference type="Gene3D" id="3.40.50.10320">
    <property type="entry name" value="LmbE-like"/>
    <property type="match status" value="1"/>
</dbReference>
<reference evidence="1 2" key="1">
    <citation type="submission" date="2019-01" db="EMBL/GenBank/DDBJ databases">
        <title>Ktedonosporobacter rubrisoli SCAWS-G2.</title>
        <authorList>
            <person name="Huang Y."/>
            <person name="Yan B."/>
        </authorList>
    </citation>
    <scope>NUCLEOTIDE SEQUENCE [LARGE SCALE GENOMIC DNA]</scope>
    <source>
        <strain evidence="1 2">SCAWS-G2</strain>
    </source>
</reference>
<accession>A0A4P6JRX1</accession>
<dbReference type="Proteomes" id="UP000290365">
    <property type="component" value="Chromosome"/>
</dbReference>
<evidence type="ECO:0000313" key="1">
    <source>
        <dbReference type="EMBL" id="QBD78229.1"/>
    </source>
</evidence>
<name>A0A4P6JRX1_KTERU</name>
<sequence>MWRNEELRLTSLNDITTKHRHIFLSPHFDDVIYSCGGTLGVQVSSGLRPLVLTVFGGIPAPDTQLSSYATAMHREMGADPAKAVGNIVEVRRQEDAAACDFLQADYLWLDYLDAPYRGTPAYYTTEEALIGGEVHSSDLWIDKNLAEDLLALRSRLPDAVWYAPLGIGRHVDHQIVCSAADRLVQSGAKVYFYEDFPYVLRNPQARDARLQELGQGFDPVLVEMSEMLPLRQTAADKYETQTLVNFESQAAMHAEMARYTHSIRPVETVHLERYWQPR</sequence>
<dbReference type="OrthoDB" id="116799at2"/>
<proteinExistence type="predicted"/>
<dbReference type="EMBL" id="CP035758">
    <property type="protein sequence ID" value="QBD78229.1"/>
    <property type="molecule type" value="Genomic_DNA"/>
</dbReference>
<evidence type="ECO:0000313" key="2">
    <source>
        <dbReference type="Proteomes" id="UP000290365"/>
    </source>
</evidence>
<dbReference type="AlphaFoldDB" id="A0A4P6JRX1"/>
<dbReference type="SUPFAM" id="SSF102588">
    <property type="entry name" value="LmbE-like"/>
    <property type="match status" value="1"/>
</dbReference>
<dbReference type="InterPro" id="IPR003737">
    <property type="entry name" value="GlcNAc_PI_deacetylase-related"/>
</dbReference>
<dbReference type="Pfam" id="PF02585">
    <property type="entry name" value="PIG-L"/>
    <property type="match status" value="1"/>
</dbReference>